<feature type="signal peptide" evidence="2">
    <location>
        <begin position="1"/>
        <end position="19"/>
    </location>
</feature>
<sequence length="301" mass="32297">MTMKTVLIFGAGYSGQAFARALPAGTTIVGTTRSPEKFATLRDAGITPLPFEGASTPELLAALRQATHVVVSIAPDEAGDPALDVVAAGLAAGLPALQWIGYLSTVGVYGDHGGGWVDETSECRPVSQRSRRRLEAERQWLELGPRAGLPVAVLRLSGIYGPGRNAFVNLRDGTAKRLVKPDQVFNRIHRDDIAGALRHLAERNLGGVFNVTDDLPSPPQEVVAYAALLMGVEPPPEIPFETAQLSPMARSFYGENKRVSNAAIRKTGYAFRFPDYRVAFDALWAAGDWADGAARSAMKRS</sequence>
<dbReference type="PANTHER" id="PTHR43574">
    <property type="entry name" value="EPIMERASE-RELATED"/>
    <property type="match status" value="1"/>
</dbReference>
<dbReference type="Pfam" id="PF01370">
    <property type="entry name" value="Epimerase"/>
    <property type="match status" value="1"/>
</dbReference>
<accession>A0ABY2QB17</accession>
<evidence type="ECO:0000313" key="4">
    <source>
        <dbReference type="EMBL" id="THF58868.1"/>
    </source>
</evidence>
<evidence type="ECO:0000256" key="2">
    <source>
        <dbReference type="SAM" id="SignalP"/>
    </source>
</evidence>
<evidence type="ECO:0000259" key="3">
    <source>
        <dbReference type="Pfam" id="PF01370"/>
    </source>
</evidence>
<feature type="domain" description="NAD-dependent epimerase/dehydratase" evidence="3">
    <location>
        <begin position="6"/>
        <end position="164"/>
    </location>
</feature>
<evidence type="ECO:0000313" key="5">
    <source>
        <dbReference type="Proteomes" id="UP000306441"/>
    </source>
</evidence>
<gene>
    <name evidence="4" type="ORF">E6C48_04235</name>
</gene>
<dbReference type="Gene3D" id="3.40.50.720">
    <property type="entry name" value="NAD(P)-binding Rossmann-like Domain"/>
    <property type="match status" value="1"/>
</dbReference>
<dbReference type="SUPFAM" id="SSF51735">
    <property type="entry name" value="NAD(P)-binding Rossmann-fold domains"/>
    <property type="match status" value="1"/>
</dbReference>
<dbReference type="EMBL" id="SSNY01000002">
    <property type="protein sequence ID" value="THF58868.1"/>
    <property type="molecule type" value="Genomic_DNA"/>
</dbReference>
<proteinExistence type="predicted"/>
<evidence type="ECO:0000256" key="1">
    <source>
        <dbReference type="ARBA" id="ARBA00023027"/>
    </source>
</evidence>
<dbReference type="RefSeq" id="WP_136354368.1">
    <property type="nucleotide sequence ID" value="NZ_SSNY01000002.1"/>
</dbReference>
<reference evidence="4 5" key="1">
    <citation type="submission" date="2019-04" db="EMBL/GenBank/DDBJ databases">
        <title>Mesorhizobium composti sp. nov., isolated from compost.</title>
        <authorList>
            <person name="Lin S.-Y."/>
            <person name="Hameed A."/>
            <person name="Hsieh Y.-T."/>
            <person name="Young C.-C."/>
        </authorList>
    </citation>
    <scope>NUCLEOTIDE SEQUENCE [LARGE SCALE GENOMIC DNA]</scope>
    <source>
        <strain evidence="4 5">CC-YTH430</strain>
    </source>
</reference>
<keyword evidence="2" id="KW-0732">Signal</keyword>
<dbReference type="CDD" id="cd05266">
    <property type="entry name" value="SDR_a4"/>
    <property type="match status" value="1"/>
</dbReference>
<feature type="chain" id="PRO_5046053241" evidence="2">
    <location>
        <begin position="20"/>
        <end position="301"/>
    </location>
</feature>
<dbReference type="InterPro" id="IPR001509">
    <property type="entry name" value="Epimerase_deHydtase"/>
</dbReference>
<dbReference type="InterPro" id="IPR036291">
    <property type="entry name" value="NAD(P)-bd_dom_sf"/>
</dbReference>
<dbReference type="Proteomes" id="UP000306441">
    <property type="component" value="Unassembled WGS sequence"/>
</dbReference>
<protein>
    <submittedName>
        <fullName evidence="4">SDR family oxidoreductase</fullName>
    </submittedName>
</protein>
<organism evidence="4 5">
    <name type="scientific">Ollibium composti</name>
    <dbReference type="NCBI Taxonomy" id="2675109"/>
    <lineage>
        <taxon>Bacteria</taxon>
        <taxon>Pseudomonadati</taxon>
        <taxon>Pseudomonadota</taxon>
        <taxon>Alphaproteobacteria</taxon>
        <taxon>Hyphomicrobiales</taxon>
        <taxon>Phyllobacteriaceae</taxon>
        <taxon>Ollibium</taxon>
    </lineage>
</organism>
<name>A0ABY2QB17_9HYPH</name>
<keyword evidence="5" id="KW-1185">Reference proteome</keyword>
<keyword evidence="1" id="KW-0520">NAD</keyword>
<comment type="caution">
    <text evidence="4">The sequence shown here is derived from an EMBL/GenBank/DDBJ whole genome shotgun (WGS) entry which is preliminary data.</text>
</comment>